<dbReference type="SUPFAM" id="SSF50475">
    <property type="entry name" value="FMN-binding split barrel"/>
    <property type="match status" value="1"/>
</dbReference>
<keyword evidence="2" id="KW-1185">Reference proteome</keyword>
<accession>A0ABW3GH53</accession>
<name>A0ABW3GH53_9PROT</name>
<sequence>MYLPKHFSAPSDEALLALIHRYPFATLIASLPTGLEVNHLPLSLQAGRLCGHLARANPLWQHWQQNASAQVVMAVFHGPHAYVSPSWYPSKTQRGKGVPTWNYVVVHVQGQLRLIEEADWLREHLRVLTAQHEAEFEQPWQLEDAPADDIEQMMQVTVGISIEITQLTGKWKVSQNQPLENQQGVWQGLQASEASHARDLAAIVQAVNGLNGK</sequence>
<organism evidence="1 2">
    <name type="scientific">Methylophilus glucosoxydans</name>
    <dbReference type="NCBI Taxonomy" id="752553"/>
    <lineage>
        <taxon>Bacteria</taxon>
        <taxon>Pseudomonadati</taxon>
        <taxon>Pseudomonadota</taxon>
        <taxon>Betaproteobacteria</taxon>
        <taxon>Nitrosomonadales</taxon>
        <taxon>Methylophilaceae</taxon>
        <taxon>Methylophilus</taxon>
    </lineage>
</organism>
<evidence type="ECO:0000313" key="1">
    <source>
        <dbReference type="EMBL" id="MFD0929055.1"/>
    </source>
</evidence>
<protein>
    <submittedName>
        <fullName evidence="1">FMN-binding negative transcriptional regulator</fullName>
    </submittedName>
</protein>
<gene>
    <name evidence="1" type="ORF">ACFQ1T_04600</name>
</gene>
<dbReference type="Pfam" id="PF04299">
    <property type="entry name" value="FMN_bind_2"/>
    <property type="match status" value="1"/>
</dbReference>
<dbReference type="EMBL" id="JBHTJW010000002">
    <property type="protein sequence ID" value="MFD0929055.1"/>
    <property type="molecule type" value="Genomic_DNA"/>
</dbReference>
<dbReference type="PANTHER" id="PTHR35802">
    <property type="entry name" value="PROTEASE SYNTHASE AND SPORULATION PROTEIN PAI 2"/>
    <property type="match status" value="1"/>
</dbReference>
<evidence type="ECO:0000313" key="2">
    <source>
        <dbReference type="Proteomes" id="UP001597106"/>
    </source>
</evidence>
<comment type="caution">
    <text evidence="1">The sequence shown here is derived from an EMBL/GenBank/DDBJ whole genome shotgun (WGS) entry which is preliminary data.</text>
</comment>
<dbReference type="Gene3D" id="2.30.110.10">
    <property type="entry name" value="Electron Transport, Fmn-binding Protein, Chain A"/>
    <property type="match status" value="1"/>
</dbReference>
<dbReference type="Proteomes" id="UP001597106">
    <property type="component" value="Unassembled WGS sequence"/>
</dbReference>
<dbReference type="InterPro" id="IPR012349">
    <property type="entry name" value="Split_barrel_FMN-bd"/>
</dbReference>
<proteinExistence type="predicted"/>
<dbReference type="InterPro" id="IPR007396">
    <property type="entry name" value="TR_PAI2-type"/>
</dbReference>
<dbReference type="PANTHER" id="PTHR35802:SF1">
    <property type="entry name" value="PROTEASE SYNTHASE AND SPORULATION PROTEIN PAI 2"/>
    <property type="match status" value="1"/>
</dbReference>
<dbReference type="PIRSF" id="PIRSF010372">
    <property type="entry name" value="PaiB"/>
    <property type="match status" value="1"/>
</dbReference>
<reference evidence="2" key="1">
    <citation type="journal article" date="2019" name="Int. J. Syst. Evol. Microbiol.">
        <title>The Global Catalogue of Microorganisms (GCM) 10K type strain sequencing project: providing services to taxonomists for standard genome sequencing and annotation.</title>
        <authorList>
            <consortium name="The Broad Institute Genomics Platform"/>
            <consortium name="The Broad Institute Genome Sequencing Center for Infectious Disease"/>
            <person name="Wu L."/>
            <person name="Ma J."/>
        </authorList>
    </citation>
    <scope>NUCLEOTIDE SEQUENCE [LARGE SCALE GENOMIC DNA]</scope>
    <source>
        <strain evidence="2">CCUG 59685</strain>
    </source>
</reference>
<dbReference type="RefSeq" id="WP_379074357.1">
    <property type="nucleotide sequence ID" value="NZ_JBHTJW010000002.1"/>
</dbReference>